<dbReference type="InterPro" id="IPR021994">
    <property type="entry name" value="DUF3592"/>
</dbReference>
<organism evidence="3 4">
    <name type="scientific">Thalassoglobus neptunius</name>
    <dbReference type="NCBI Taxonomy" id="1938619"/>
    <lineage>
        <taxon>Bacteria</taxon>
        <taxon>Pseudomonadati</taxon>
        <taxon>Planctomycetota</taxon>
        <taxon>Planctomycetia</taxon>
        <taxon>Planctomycetales</taxon>
        <taxon>Planctomycetaceae</taxon>
        <taxon>Thalassoglobus</taxon>
    </lineage>
</organism>
<keyword evidence="1" id="KW-0472">Membrane</keyword>
<keyword evidence="4" id="KW-1185">Reference proteome</keyword>
<feature type="transmembrane region" description="Helical" evidence="1">
    <location>
        <begin position="56"/>
        <end position="79"/>
    </location>
</feature>
<comment type="caution">
    <text evidence="3">The sequence shown here is derived from an EMBL/GenBank/DDBJ whole genome shotgun (WGS) entry which is preliminary data.</text>
</comment>
<accession>A0A5C5X4K8</accession>
<feature type="transmembrane region" description="Helical" evidence="1">
    <location>
        <begin position="198"/>
        <end position="223"/>
    </location>
</feature>
<dbReference type="AlphaFoldDB" id="A0A5C5X4K8"/>
<sequence length="259" mass="28676">MLPFQRRFRLRLHLLLHSSTLTYLPNPNSHKPGSNFGGISDPLDVYRIRKPKVYRFAAYVLVGFGVLSGVVGPLGVAMVKEKTDGGNNWPSVSGKVVKSEVETREEESTVMIGRRMTKVTTTDYVARVLAEFEVDGKTYSTDRIHLVGKQAFSKRIPAAALLNNFPIGKEVPVFYNPENPEESMLSKGSNIDTTPMTVVIGGICFAFVGIVIVTILSSVIGMIESKYDDEAMEIVPSTPTNSDHHFSELQSAKYFKNQE</sequence>
<evidence type="ECO:0000256" key="1">
    <source>
        <dbReference type="SAM" id="Phobius"/>
    </source>
</evidence>
<keyword evidence="1" id="KW-0812">Transmembrane</keyword>
<feature type="domain" description="DUF3592" evidence="2">
    <location>
        <begin position="93"/>
        <end position="189"/>
    </location>
</feature>
<proteinExistence type="predicted"/>
<dbReference type="Proteomes" id="UP000317243">
    <property type="component" value="Unassembled WGS sequence"/>
</dbReference>
<name>A0A5C5X4K8_9PLAN</name>
<dbReference type="Pfam" id="PF12158">
    <property type="entry name" value="DUF3592"/>
    <property type="match status" value="1"/>
</dbReference>
<keyword evidence="1" id="KW-1133">Transmembrane helix</keyword>
<reference evidence="3 4" key="1">
    <citation type="submission" date="2019-02" db="EMBL/GenBank/DDBJ databases">
        <title>Deep-cultivation of Planctomycetes and their phenomic and genomic characterization uncovers novel biology.</title>
        <authorList>
            <person name="Wiegand S."/>
            <person name="Jogler M."/>
            <person name="Boedeker C."/>
            <person name="Pinto D."/>
            <person name="Vollmers J."/>
            <person name="Rivas-Marin E."/>
            <person name="Kohn T."/>
            <person name="Peeters S.H."/>
            <person name="Heuer A."/>
            <person name="Rast P."/>
            <person name="Oberbeckmann S."/>
            <person name="Bunk B."/>
            <person name="Jeske O."/>
            <person name="Meyerdierks A."/>
            <person name="Storesund J.E."/>
            <person name="Kallscheuer N."/>
            <person name="Luecker S."/>
            <person name="Lage O.M."/>
            <person name="Pohl T."/>
            <person name="Merkel B.J."/>
            <person name="Hornburger P."/>
            <person name="Mueller R.-W."/>
            <person name="Bruemmer F."/>
            <person name="Labrenz M."/>
            <person name="Spormann A.M."/>
            <person name="Op Den Camp H."/>
            <person name="Overmann J."/>
            <person name="Amann R."/>
            <person name="Jetten M.S.M."/>
            <person name="Mascher T."/>
            <person name="Medema M.H."/>
            <person name="Devos D.P."/>
            <person name="Kaster A.-K."/>
            <person name="Ovreas L."/>
            <person name="Rohde M."/>
            <person name="Galperin M.Y."/>
            <person name="Jogler C."/>
        </authorList>
    </citation>
    <scope>NUCLEOTIDE SEQUENCE [LARGE SCALE GENOMIC DNA]</scope>
    <source>
        <strain evidence="3 4">KOR42</strain>
    </source>
</reference>
<protein>
    <recommendedName>
        <fullName evidence="2">DUF3592 domain-containing protein</fullName>
    </recommendedName>
</protein>
<dbReference type="EMBL" id="SIHI01000001">
    <property type="protein sequence ID" value="TWT57658.1"/>
    <property type="molecule type" value="Genomic_DNA"/>
</dbReference>
<evidence type="ECO:0000313" key="4">
    <source>
        <dbReference type="Proteomes" id="UP000317243"/>
    </source>
</evidence>
<evidence type="ECO:0000259" key="2">
    <source>
        <dbReference type="Pfam" id="PF12158"/>
    </source>
</evidence>
<gene>
    <name evidence="3" type="ORF">KOR42_10200</name>
</gene>
<evidence type="ECO:0000313" key="3">
    <source>
        <dbReference type="EMBL" id="TWT57658.1"/>
    </source>
</evidence>